<organism evidence="1 2">
    <name type="scientific">Panagrolaimus sp. ES5</name>
    <dbReference type="NCBI Taxonomy" id="591445"/>
    <lineage>
        <taxon>Eukaryota</taxon>
        <taxon>Metazoa</taxon>
        <taxon>Ecdysozoa</taxon>
        <taxon>Nematoda</taxon>
        <taxon>Chromadorea</taxon>
        <taxon>Rhabditida</taxon>
        <taxon>Tylenchina</taxon>
        <taxon>Panagrolaimomorpha</taxon>
        <taxon>Panagrolaimoidea</taxon>
        <taxon>Panagrolaimidae</taxon>
        <taxon>Panagrolaimus</taxon>
    </lineage>
</organism>
<evidence type="ECO:0000313" key="2">
    <source>
        <dbReference type="WBParaSite" id="ES5_v2.g1087.t1"/>
    </source>
</evidence>
<sequence length="189" mass="20788">MATKEHSLLNKQDTVKDQYSNLNLNHHNQSFNKKNAPLQNLDNADENSEIDSGDADPDGTLVADGAQNELSLEHPRMDSILDDWGFSRIEHSQSMNEFSSYFDQPIRSTPAAKRYVHGKRLLRPLLDTNISADDITPSEYSTGVTSAFNGYSVNLDENMFGNAISSSMASNSEDGPSENDVEGTSGENV</sequence>
<proteinExistence type="predicted"/>
<name>A0AC34F1Z4_9BILA</name>
<reference evidence="2" key="1">
    <citation type="submission" date="2022-11" db="UniProtKB">
        <authorList>
            <consortium name="WormBaseParasite"/>
        </authorList>
    </citation>
    <scope>IDENTIFICATION</scope>
</reference>
<evidence type="ECO:0000313" key="1">
    <source>
        <dbReference type="Proteomes" id="UP000887579"/>
    </source>
</evidence>
<protein>
    <submittedName>
        <fullName evidence="2">Uncharacterized protein</fullName>
    </submittedName>
</protein>
<accession>A0AC34F1Z4</accession>
<dbReference type="WBParaSite" id="ES5_v2.g1087.t1">
    <property type="protein sequence ID" value="ES5_v2.g1087.t1"/>
    <property type="gene ID" value="ES5_v2.g1087"/>
</dbReference>
<dbReference type="Proteomes" id="UP000887579">
    <property type="component" value="Unplaced"/>
</dbReference>